<dbReference type="AlphaFoldDB" id="A0A1D8JJI2"/>
<reference evidence="2 3" key="1">
    <citation type="submission" date="2016-09" db="EMBL/GenBank/DDBJ databases">
        <title>Complete genome sequence of the Lysinibacillus sphaericus LMG 22257, a specie of Bacillus with ureolytic activity that can effectively biodeposit calcium carbonate.</title>
        <authorList>
            <person name="Yan W."/>
        </authorList>
    </citation>
    <scope>NUCLEOTIDE SEQUENCE [LARGE SCALE GENOMIC DNA]</scope>
    <source>
        <strain evidence="2 3">LMG 22257</strain>
    </source>
</reference>
<name>A0A1D8JJI2_9BACL</name>
<dbReference type="KEGG" id="surl:BI350_15715"/>
<evidence type="ECO:0000313" key="2">
    <source>
        <dbReference type="EMBL" id="AOV08852.1"/>
    </source>
</evidence>
<evidence type="ECO:0000259" key="1">
    <source>
        <dbReference type="Pfam" id="PF10740"/>
    </source>
</evidence>
<feature type="domain" description="DUF2529" evidence="1">
    <location>
        <begin position="1"/>
        <end position="167"/>
    </location>
</feature>
<proteinExistence type="predicted"/>
<protein>
    <recommendedName>
        <fullName evidence="1">DUF2529 domain-containing protein</fullName>
    </recommendedName>
</protein>
<dbReference type="Pfam" id="PF10740">
    <property type="entry name" value="DUF2529"/>
    <property type="match status" value="1"/>
</dbReference>
<dbReference type="InterPro" id="IPR019676">
    <property type="entry name" value="DUF2529"/>
</dbReference>
<evidence type="ECO:0000313" key="3">
    <source>
        <dbReference type="Proteomes" id="UP000185746"/>
    </source>
</evidence>
<organism evidence="2 3">
    <name type="scientific">Sporosarcina ureilytica</name>
    <dbReference type="NCBI Taxonomy" id="298596"/>
    <lineage>
        <taxon>Bacteria</taxon>
        <taxon>Bacillati</taxon>
        <taxon>Bacillota</taxon>
        <taxon>Bacilli</taxon>
        <taxon>Bacillales</taxon>
        <taxon>Caryophanaceae</taxon>
        <taxon>Sporosarcina</taxon>
    </lineage>
</organism>
<keyword evidence="3" id="KW-1185">Reference proteome</keyword>
<dbReference type="Proteomes" id="UP000185746">
    <property type="component" value="Chromosome"/>
</dbReference>
<sequence length="170" mass="18859">MKMLTTQLSGLLDRIAKNNEEAIEETARLLAQATIGEGRVIIAGFDELDAVRLVAMNSAEPFIGAVQYKPEMAIGHADRVWIFTRSSEHLQALELARSLAAEFIPFAVVTPEKTEENELFDLATTYISTSLTRGLLPGENGERIFQPHALAALFIYEAVKIAYDEMLMDE</sequence>
<dbReference type="Gene3D" id="3.40.50.10490">
    <property type="entry name" value="Glucose-6-phosphate isomerase like protein, domain 1"/>
    <property type="match status" value="1"/>
</dbReference>
<dbReference type="EMBL" id="CP017560">
    <property type="protein sequence ID" value="AOV08852.1"/>
    <property type="molecule type" value="Genomic_DNA"/>
</dbReference>
<gene>
    <name evidence="2" type="ORF">BI350_15715</name>
</gene>
<accession>A0A1D8JJI2</accession>
<dbReference type="RefSeq" id="WP_075529016.1">
    <property type="nucleotide sequence ID" value="NZ_CP017560.1"/>
</dbReference>